<dbReference type="Proteomes" id="UP000036850">
    <property type="component" value="Unassembled WGS sequence"/>
</dbReference>
<evidence type="ECO:0000313" key="1">
    <source>
        <dbReference type="EMBL" id="KNC67618.1"/>
    </source>
</evidence>
<dbReference type="PATRIC" id="fig|43658.6.peg.4534"/>
<dbReference type="EMBL" id="LFZX01000057">
    <property type="protein sequence ID" value="KNC67618.1"/>
    <property type="molecule type" value="Genomic_DNA"/>
</dbReference>
<sequence length="63" mass="7431">MKYIKAFCIAVTTLSAIKVTMYYERLMGTLRPFALADARFDRKDSRKKEKANEIPYKYANQFN</sequence>
<accession>A0A0L0EUS9</accession>
<comment type="caution">
    <text evidence="1">The sequence shown here is derived from an EMBL/GenBank/DDBJ whole genome shotgun (WGS) entry which is preliminary data.</text>
</comment>
<evidence type="ECO:0000313" key="2">
    <source>
        <dbReference type="Proteomes" id="UP000036850"/>
    </source>
</evidence>
<organism evidence="1 2">
    <name type="scientific">Pseudoalteromonas rubra</name>
    <dbReference type="NCBI Taxonomy" id="43658"/>
    <lineage>
        <taxon>Bacteria</taxon>
        <taxon>Pseudomonadati</taxon>
        <taxon>Pseudomonadota</taxon>
        <taxon>Gammaproteobacteria</taxon>
        <taxon>Alteromonadales</taxon>
        <taxon>Pseudoalteromonadaceae</taxon>
        <taxon>Pseudoalteromonas</taxon>
    </lineage>
</organism>
<protein>
    <submittedName>
        <fullName evidence="1">Uncharacterized protein</fullName>
    </submittedName>
</protein>
<dbReference type="AlphaFoldDB" id="A0A0L0EUS9"/>
<proteinExistence type="predicted"/>
<reference evidence="2" key="1">
    <citation type="submission" date="2015-07" db="EMBL/GenBank/DDBJ databases">
        <title>Draft genome sequence of a Pseudoalteromonas rubra strain, OCN096, isolated from Kaneohe Bay, Oahu, Hawaii.</title>
        <authorList>
            <person name="Beurmann S."/>
            <person name="Ushijima B."/>
            <person name="Belcaid M."/>
            <person name="Callahan S.M."/>
            <person name="Aeby G.S."/>
        </authorList>
    </citation>
    <scope>NUCLEOTIDE SEQUENCE [LARGE SCALE GENOMIC DNA]</scope>
    <source>
        <strain evidence="2">OCN096</strain>
    </source>
</reference>
<gene>
    <name evidence="1" type="ORF">AC626_09515</name>
</gene>
<name>A0A0L0EUS9_9GAMM</name>